<proteinExistence type="predicted"/>
<evidence type="ECO:0000313" key="2">
    <source>
        <dbReference type="EMBL" id="MBA0602907.1"/>
    </source>
</evidence>
<comment type="caution">
    <text evidence="2">The sequence shown here is derived from an EMBL/GenBank/DDBJ whole genome shotgun (WGS) entry which is preliminary data.</text>
</comment>
<dbReference type="Proteomes" id="UP000593578">
    <property type="component" value="Unassembled WGS sequence"/>
</dbReference>
<dbReference type="EMBL" id="JABEZZ010000013">
    <property type="protein sequence ID" value="MBA0602907.1"/>
    <property type="molecule type" value="Genomic_DNA"/>
</dbReference>
<protein>
    <submittedName>
        <fullName evidence="2">Uncharacterized protein</fullName>
    </submittedName>
</protein>
<gene>
    <name evidence="2" type="ORF">Gorai_003070</name>
</gene>
<evidence type="ECO:0000256" key="1">
    <source>
        <dbReference type="SAM" id="MobiDB-lite"/>
    </source>
</evidence>
<sequence>MNIMGMSEQVSGYAKTGRYHEGEMDNDSQKSVKQRRRVEIPLDGP</sequence>
<feature type="compositionally biased region" description="Basic and acidic residues" evidence="1">
    <location>
        <begin position="18"/>
        <end position="30"/>
    </location>
</feature>
<name>A0A7J8QMW0_GOSRA</name>
<feature type="region of interest" description="Disordered" evidence="1">
    <location>
        <begin position="1"/>
        <end position="45"/>
    </location>
</feature>
<dbReference type="AlphaFoldDB" id="A0A7J8QMW0"/>
<accession>A0A7J8QMW0</accession>
<reference evidence="2 3" key="1">
    <citation type="journal article" date="2019" name="Genome Biol. Evol.">
        <title>Insights into the evolution of the New World diploid cottons (Gossypium, subgenus Houzingenia) based on genome sequencing.</title>
        <authorList>
            <person name="Grover C.E."/>
            <person name="Arick M.A. 2nd"/>
            <person name="Thrash A."/>
            <person name="Conover J.L."/>
            <person name="Sanders W.S."/>
            <person name="Peterson D.G."/>
            <person name="Frelichowski J.E."/>
            <person name="Scheffler J.A."/>
            <person name="Scheffler B.E."/>
            <person name="Wendel J.F."/>
        </authorList>
    </citation>
    <scope>NUCLEOTIDE SEQUENCE [LARGE SCALE GENOMIC DNA]</scope>
    <source>
        <strain evidence="2">8</strain>
        <tissue evidence="2">Leaf</tissue>
    </source>
</reference>
<organism evidence="2 3">
    <name type="scientific">Gossypium raimondii</name>
    <name type="common">Peruvian cotton</name>
    <name type="synonym">Gossypium klotzschianum subsp. raimondii</name>
    <dbReference type="NCBI Taxonomy" id="29730"/>
    <lineage>
        <taxon>Eukaryota</taxon>
        <taxon>Viridiplantae</taxon>
        <taxon>Streptophyta</taxon>
        <taxon>Embryophyta</taxon>
        <taxon>Tracheophyta</taxon>
        <taxon>Spermatophyta</taxon>
        <taxon>Magnoliopsida</taxon>
        <taxon>eudicotyledons</taxon>
        <taxon>Gunneridae</taxon>
        <taxon>Pentapetalae</taxon>
        <taxon>rosids</taxon>
        <taxon>malvids</taxon>
        <taxon>Malvales</taxon>
        <taxon>Malvaceae</taxon>
        <taxon>Malvoideae</taxon>
        <taxon>Gossypium</taxon>
    </lineage>
</organism>
<evidence type="ECO:0000313" key="3">
    <source>
        <dbReference type="Proteomes" id="UP000593578"/>
    </source>
</evidence>